<organism evidence="12 13">
    <name type="scientific">Goodea atripinnis</name>
    <dbReference type="NCBI Taxonomy" id="208336"/>
    <lineage>
        <taxon>Eukaryota</taxon>
        <taxon>Metazoa</taxon>
        <taxon>Chordata</taxon>
        <taxon>Craniata</taxon>
        <taxon>Vertebrata</taxon>
        <taxon>Euteleostomi</taxon>
        <taxon>Actinopterygii</taxon>
        <taxon>Neopterygii</taxon>
        <taxon>Teleostei</taxon>
        <taxon>Neoteleostei</taxon>
        <taxon>Acanthomorphata</taxon>
        <taxon>Ovalentaria</taxon>
        <taxon>Atherinomorphae</taxon>
        <taxon>Cyprinodontiformes</taxon>
        <taxon>Goodeidae</taxon>
        <taxon>Goodea</taxon>
    </lineage>
</organism>
<keyword evidence="4" id="KW-0479">Metal-binding</keyword>
<name>A0ABV0NSQ7_9TELE</name>
<keyword evidence="5" id="KW-0255">Endonuclease</keyword>
<evidence type="ECO:0000256" key="8">
    <source>
        <dbReference type="ARBA" id="ARBA00022833"/>
    </source>
</evidence>
<dbReference type="InterPro" id="IPR040546">
    <property type="entry name" value="Rege-1_UBA-like"/>
</dbReference>
<evidence type="ECO:0000313" key="12">
    <source>
        <dbReference type="EMBL" id="MEQ2174407.1"/>
    </source>
</evidence>
<proteinExistence type="inferred from homology"/>
<dbReference type="Pfam" id="PF18039">
    <property type="entry name" value="UBA_6"/>
    <property type="match status" value="1"/>
</dbReference>
<dbReference type="CDD" id="cd18729">
    <property type="entry name" value="PIN_Zc3h12-like"/>
    <property type="match status" value="1"/>
</dbReference>
<evidence type="ECO:0000256" key="4">
    <source>
        <dbReference type="ARBA" id="ARBA00022723"/>
    </source>
</evidence>
<keyword evidence="6" id="KW-0863">Zinc-finger</keyword>
<comment type="similarity">
    <text evidence="2">Belongs to the ZC3H12 family.</text>
</comment>
<evidence type="ECO:0000256" key="5">
    <source>
        <dbReference type="ARBA" id="ARBA00022759"/>
    </source>
</evidence>
<feature type="domain" description="Rege-1 UBA-like" evidence="11">
    <location>
        <begin position="24"/>
        <end position="61"/>
    </location>
</feature>
<feature type="domain" description="RNase NYN" evidence="10">
    <location>
        <begin position="111"/>
        <end position="265"/>
    </location>
</feature>
<dbReference type="Gene3D" id="3.40.50.11980">
    <property type="match status" value="1"/>
</dbReference>
<evidence type="ECO:0000256" key="7">
    <source>
        <dbReference type="ARBA" id="ARBA00022801"/>
    </source>
</evidence>
<keyword evidence="9" id="KW-0460">Magnesium</keyword>
<evidence type="ECO:0000256" key="3">
    <source>
        <dbReference type="ARBA" id="ARBA00022722"/>
    </source>
</evidence>
<evidence type="ECO:0000256" key="2">
    <source>
        <dbReference type="ARBA" id="ARBA00010922"/>
    </source>
</evidence>
<dbReference type="Pfam" id="PF11977">
    <property type="entry name" value="RNase_Zc3h12a"/>
    <property type="match status" value="1"/>
</dbReference>
<evidence type="ECO:0008006" key="14">
    <source>
        <dbReference type="Google" id="ProtNLM"/>
    </source>
</evidence>
<comment type="cofactor">
    <cofactor evidence="1">
        <name>Mg(2+)</name>
        <dbReference type="ChEBI" id="CHEBI:18420"/>
    </cofactor>
</comment>
<reference evidence="12 13" key="1">
    <citation type="submission" date="2021-06" db="EMBL/GenBank/DDBJ databases">
        <authorList>
            <person name="Palmer J.M."/>
        </authorList>
    </citation>
    <scope>NUCLEOTIDE SEQUENCE [LARGE SCALE GENOMIC DNA]</scope>
    <source>
        <strain evidence="12 13">GA_2019</strain>
        <tissue evidence="12">Muscle</tissue>
    </source>
</reference>
<keyword evidence="7" id="KW-0378">Hydrolase</keyword>
<keyword evidence="3" id="KW-0540">Nuclease</keyword>
<dbReference type="PANTHER" id="PTHR12876">
    <property type="entry name" value="N4BP1-RELATED"/>
    <property type="match status" value="1"/>
</dbReference>
<dbReference type="EMBL" id="JAHRIO010050369">
    <property type="protein sequence ID" value="MEQ2174407.1"/>
    <property type="molecule type" value="Genomic_DNA"/>
</dbReference>
<keyword evidence="8" id="KW-0862">Zinc</keyword>
<protein>
    <recommendedName>
        <fullName evidence="14">Zinc finger CCCH-type containing 12A</fullName>
    </recommendedName>
</protein>
<accession>A0ABV0NSQ7</accession>
<dbReference type="Proteomes" id="UP001476798">
    <property type="component" value="Unassembled WGS sequence"/>
</dbReference>
<dbReference type="InterPro" id="IPR051101">
    <property type="entry name" value="ZC3H12/N4BP1_RNase_Reg"/>
</dbReference>
<evidence type="ECO:0000313" key="13">
    <source>
        <dbReference type="Proteomes" id="UP001476798"/>
    </source>
</evidence>
<comment type="caution">
    <text evidence="12">The sequence shown here is derived from an EMBL/GenBank/DDBJ whole genome shotgun (WGS) entry which is preliminary data.</text>
</comment>
<evidence type="ECO:0000256" key="1">
    <source>
        <dbReference type="ARBA" id="ARBA00001946"/>
    </source>
</evidence>
<evidence type="ECO:0000256" key="6">
    <source>
        <dbReference type="ARBA" id="ARBA00022771"/>
    </source>
</evidence>
<evidence type="ECO:0000259" key="10">
    <source>
        <dbReference type="Pfam" id="PF11977"/>
    </source>
</evidence>
<sequence length="391" mass="44221">MDQVLPKKVSDSDLLEPESEELQLRVDFFRKLGYSTAEVKAALRKLGLSTDTNAVLGDLVRNRTTNTSPCVSDSDERSTDLKGPLLPPSWDIGSYRIAPQPGDQNTVDSELRPIVIDGSNVAMSHGNKEVFSCRGIELAVNFFLDRGHNNITVFVPSWRKELPRADAPITDQHILSKLEKQKILAFTPSRRVGGKRIVCYDDRFIVKLAYESDGAIVSNDTYRDLQGERPEWKKCIEERLLMYSFVNDKFMPPDDPLGRHGPNLDNFLRKTPLPMEQKKLPCPYVYIGNKACPPIFMTLQPPISIINTGQIPFRVHPKPERHALHPLWSVLHTVTTPAAPIRTISTKPGGNINNHHHLLLHSINRGQKCARNCKPSSTHTKWIRSWRCSRT</sequence>
<dbReference type="PANTHER" id="PTHR12876:SF10">
    <property type="entry name" value="ENDORIBONUCLEASE ZC3H12A"/>
    <property type="match status" value="1"/>
</dbReference>
<keyword evidence="13" id="KW-1185">Reference proteome</keyword>
<gene>
    <name evidence="12" type="ORF">GOODEAATRI_007685</name>
</gene>
<dbReference type="InterPro" id="IPR021869">
    <property type="entry name" value="RNase_Zc3h12_NYN"/>
</dbReference>
<evidence type="ECO:0000259" key="11">
    <source>
        <dbReference type="Pfam" id="PF18039"/>
    </source>
</evidence>
<evidence type="ECO:0000256" key="9">
    <source>
        <dbReference type="ARBA" id="ARBA00022842"/>
    </source>
</evidence>